<dbReference type="Proteomes" id="UP001168821">
    <property type="component" value="Unassembled WGS sequence"/>
</dbReference>
<organism evidence="2 3">
    <name type="scientific">Zophobas morio</name>
    <dbReference type="NCBI Taxonomy" id="2755281"/>
    <lineage>
        <taxon>Eukaryota</taxon>
        <taxon>Metazoa</taxon>
        <taxon>Ecdysozoa</taxon>
        <taxon>Arthropoda</taxon>
        <taxon>Hexapoda</taxon>
        <taxon>Insecta</taxon>
        <taxon>Pterygota</taxon>
        <taxon>Neoptera</taxon>
        <taxon>Endopterygota</taxon>
        <taxon>Coleoptera</taxon>
        <taxon>Polyphaga</taxon>
        <taxon>Cucujiformia</taxon>
        <taxon>Tenebrionidae</taxon>
        <taxon>Zophobas</taxon>
    </lineage>
</organism>
<comment type="caution">
    <text evidence="2">The sequence shown here is derived from an EMBL/GenBank/DDBJ whole genome shotgun (WGS) entry which is preliminary data.</text>
</comment>
<feature type="compositionally biased region" description="Basic and acidic residues" evidence="1">
    <location>
        <begin position="82"/>
        <end position="93"/>
    </location>
</feature>
<dbReference type="EMBL" id="JALNTZ010000006">
    <property type="protein sequence ID" value="KAJ3647537.1"/>
    <property type="molecule type" value="Genomic_DNA"/>
</dbReference>
<accession>A0AA38I1P3</accession>
<dbReference type="InterPro" id="IPR020339">
    <property type="entry name" value="C20orf85-like"/>
</dbReference>
<protein>
    <submittedName>
        <fullName evidence="2">Uncharacterized protein</fullName>
    </submittedName>
</protein>
<keyword evidence="3" id="KW-1185">Reference proteome</keyword>
<evidence type="ECO:0000313" key="3">
    <source>
        <dbReference type="Proteomes" id="UP001168821"/>
    </source>
</evidence>
<evidence type="ECO:0000313" key="2">
    <source>
        <dbReference type="EMBL" id="KAJ3647537.1"/>
    </source>
</evidence>
<proteinExistence type="predicted"/>
<name>A0AA38I1P3_9CUCU</name>
<gene>
    <name evidence="2" type="ORF">Zmor_019408</name>
</gene>
<sequence>MAFGKSSDVKRIKNAVLEDRMLRTHERATQRTNKLWKRKWGWVLDEYEYDCGDFFLRLMCVFRELHRKLEEISKNSDFLNEVNKDTGEKDRRSIAPVPQTTNHQYGWIPSKPEFGLEKYGPDVDKPPPLPPNYGIFKGV</sequence>
<dbReference type="Pfam" id="PF14945">
    <property type="entry name" value="LLC1"/>
    <property type="match status" value="1"/>
</dbReference>
<reference evidence="2" key="1">
    <citation type="journal article" date="2023" name="G3 (Bethesda)">
        <title>Whole genome assemblies of Zophobas morio and Tenebrio molitor.</title>
        <authorList>
            <person name="Kaur S."/>
            <person name="Stinson S.A."/>
            <person name="diCenzo G.C."/>
        </authorList>
    </citation>
    <scope>NUCLEOTIDE SEQUENCE</scope>
    <source>
        <strain evidence="2">QUZm001</strain>
    </source>
</reference>
<feature type="compositionally biased region" description="Basic and acidic residues" evidence="1">
    <location>
        <begin position="114"/>
        <end position="125"/>
    </location>
</feature>
<feature type="region of interest" description="Disordered" evidence="1">
    <location>
        <begin position="82"/>
        <end position="139"/>
    </location>
</feature>
<evidence type="ECO:0000256" key="1">
    <source>
        <dbReference type="SAM" id="MobiDB-lite"/>
    </source>
</evidence>
<dbReference type="AlphaFoldDB" id="A0AA38I1P3"/>